<keyword evidence="2" id="KW-0934">Plastid</keyword>
<proteinExistence type="predicted"/>
<organism evidence="4 5">
    <name type="scientific">Cymbomonas tetramitiformis</name>
    <dbReference type="NCBI Taxonomy" id="36881"/>
    <lineage>
        <taxon>Eukaryota</taxon>
        <taxon>Viridiplantae</taxon>
        <taxon>Chlorophyta</taxon>
        <taxon>Pyramimonadophyceae</taxon>
        <taxon>Pyramimonadales</taxon>
        <taxon>Pyramimonadaceae</taxon>
        <taxon>Cymbomonas</taxon>
    </lineage>
</organism>
<gene>
    <name evidence="4" type="ORF">CYMTET_22945</name>
</gene>
<dbReference type="InterPro" id="IPR006843">
    <property type="entry name" value="PAP/fibrillin_dom"/>
</dbReference>
<keyword evidence="5" id="KW-1185">Reference proteome</keyword>
<evidence type="ECO:0000313" key="4">
    <source>
        <dbReference type="EMBL" id="KAK3268560.1"/>
    </source>
</evidence>
<dbReference type="PANTHER" id="PTHR31906">
    <property type="entry name" value="PLASTID-LIPID-ASSOCIATED PROTEIN 4, CHLOROPLASTIC-RELATED"/>
    <property type="match status" value="1"/>
</dbReference>
<dbReference type="Proteomes" id="UP001190700">
    <property type="component" value="Unassembled WGS sequence"/>
</dbReference>
<comment type="subcellular location">
    <subcellularLocation>
        <location evidence="1">Plastid</location>
    </subcellularLocation>
</comment>
<accession>A0AAE0FZQ5</accession>
<dbReference type="AlphaFoldDB" id="A0AAE0FZQ5"/>
<comment type="caution">
    <text evidence="4">The sequence shown here is derived from an EMBL/GenBank/DDBJ whole genome shotgun (WGS) entry which is preliminary data.</text>
</comment>
<dbReference type="InterPro" id="IPR039633">
    <property type="entry name" value="PAP"/>
</dbReference>
<name>A0AAE0FZQ5_9CHLO</name>
<dbReference type="EMBL" id="LGRX02011743">
    <property type="protein sequence ID" value="KAK3268560.1"/>
    <property type="molecule type" value="Genomic_DNA"/>
</dbReference>
<reference evidence="4 5" key="1">
    <citation type="journal article" date="2015" name="Genome Biol. Evol.">
        <title>Comparative Genomics of a Bacterivorous Green Alga Reveals Evolutionary Causalities and Consequences of Phago-Mixotrophic Mode of Nutrition.</title>
        <authorList>
            <person name="Burns J.A."/>
            <person name="Paasch A."/>
            <person name="Narechania A."/>
            <person name="Kim E."/>
        </authorList>
    </citation>
    <scope>NUCLEOTIDE SEQUENCE [LARGE SCALE GENOMIC DNA]</scope>
    <source>
        <strain evidence="4 5">PLY_AMNH</strain>
    </source>
</reference>
<protein>
    <recommendedName>
        <fullName evidence="3">Plastid lipid-associated protein/fibrillin conserved domain-containing protein</fullName>
    </recommendedName>
</protein>
<feature type="domain" description="Plastid lipid-associated protein/fibrillin conserved" evidence="3">
    <location>
        <begin position="5"/>
        <end position="105"/>
    </location>
</feature>
<evidence type="ECO:0000313" key="5">
    <source>
        <dbReference type="Proteomes" id="UP001190700"/>
    </source>
</evidence>
<evidence type="ECO:0000259" key="3">
    <source>
        <dbReference type="Pfam" id="PF04755"/>
    </source>
</evidence>
<dbReference type="GO" id="GO:0009536">
    <property type="term" value="C:plastid"/>
    <property type="evidence" value="ECO:0007669"/>
    <property type="project" value="UniProtKB-SubCell"/>
</dbReference>
<evidence type="ECO:0000256" key="1">
    <source>
        <dbReference type="ARBA" id="ARBA00004474"/>
    </source>
</evidence>
<sequence>MTPTVSDRLLVNEMLLSVESENPAPSPAYSPLLEGTWKVAYSGTVANRLPAELIKTSPLSLTILPDDQPIIEITSEVTVFNSSAQTLKLRNTLDVESDMRIRETYSEAEPEALKYERLLFIAYLDEDMMVARDDTGAPDILVRTSALVVDEITDDEDLITTEEAVIESDPQSV</sequence>
<dbReference type="Pfam" id="PF04755">
    <property type="entry name" value="PAP_fibrillin"/>
    <property type="match status" value="1"/>
</dbReference>
<evidence type="ECO:0000256" key="2">
    <source>
        <dbReference type="ARBA" id="ARBA00022640"/>
    </source>
</evidence>